<dbReference type="InterPro" id="IPR001214">
    <property type="entry name" value="SET_dom"/>
</dbReference>
<dbReference type="PROSITE" id="PS50280">
    <property type="entry name" value="SET"/>
    <property type="match status" value="1"/>
</dbReference>
<feature type="compositionally biased region" description="Polar residues" evidence="8">
    <location>
        <begin position="333"/>
        <end position="354"/>
    </location>
</feature>
<dbReference type="GO" id="GO:0005694">
    <property type="term" value="C:chromosome"/>
    <property type="evidence" value="ECO:0007669"/>
    <property type="project" value="UniProtKB-SubCell"/>
</dbReference>
<comment type="subcellular location">
    <subcellularLocation>
        <location evidence="2">Chromosome</location>
    </subcellularLocation>
    <subcellularLocation>
        <location evidence="1">Nucleus</location>
    </subcellularLocation>
</comment>
<sequence length="629" mass="71170">MEYSSILDLFIDAYDKSLVTLASELSVMQDELRTVAQSLQKIRSPPHNVSLLFPRMSFVEETERAKKMIQQNMKMLRTDIRGYLQCLEIWGSSVKSDGLSIASLCSTLDHIRKEMLESELSDSVYDLRIEMETLHTNIPSMRLEKPALEIFDGLGEFLKLLPLSSRPVRSTWVPELGIRSFCRAVKWLHTSQIPPPEERTHFRPLVPQAQPGKRKRTLSQVDNNNTRQRMEEVRAGDKSKTTILDTQTIFFLPARPTQECTQKNPIIIEDSDDEELLLLPPQSDHSSTSRQNVLKTALGSGNDTQRRMDEAHVAGDQSKTTTPNAHNNPVVFSASSSVSLPRSDHSSTSPQNVHKTPPRISRRTRKHVSTKRGCNCPEGAGKCTSENVCEAVAAREECPPDCKCENRRISEGQLVKPETLEVREAAPKGKGLFTSERIPEGRFVIEYKGKRLSQLEFEKLGSSITYVMRCRNCFINGSSNGNDSRYINHSCEPNLDVQEWLVENRFCIVLVARHDIAKGAELTCFYNRVSEESCHFLSPSNIVSDFAHPNRSGVSHWSQSSFADRTWYEENEDRSQGLANRGFHVLITLSSLAMAKSLPKQLRSYVQFYGSGEILPNLLFRYAMGKDNR</sequence>
<dbReference type="SUPFAM" id="SSF82199">
    <property type="entry name" value="SET domain"/>
    <property type="match status" value="1"/>
</dbReference>
<name>A0A6A5X4I2_9PLEO</name>
<feature type="region of interest" description="Disordered" evidence="8">
    <location>
        <begin position="297"/>
        <end position="375"/>
    </location>
</feature>
<evidence type="ECO:0000256" key="3">
    <source>
        <dbReference type="ARBA" id="ARBA00022454"/>
    </source>
</evidence>
<gene>
    <name evidence="10" type="ORF">P154DRAFT_528515</name>
</gene>
<evidence type="ECO:0000256" key="6">
    <source>
        <dbReference type="ARBA" id="ARBA00022691"/>
    </source>
</evidence>
<keyword evidence="6" id="KW-0949">S-adenosyl-L-methionine</keyword>
<dbReference type="GO" id="GO:0008168">
    <property type="term" value="F:methyltransferase activity"/>
    <property type="evidence" value="ECO:0007669"/>
    <property type="project" value="UniProtKB-KW"/>
</dbReference>
<dbReference type="EMBL" id="ML977556">
    <property type="protein sequence ID" value="KAF2007842.1"/>
    <property type="molecule type" value="Genomic_DNA"/>
</dbReference>
<proteinExistence type="predicted"/>
<evidence type="ECO:0000256" key="5">
    <source>
        <dbReference type="ARBA" id="ARBA00022679"/>
    </source>
</evidence>
<dbReference type="AlphaFoldDB" id="A0A6A5X4I2"/>
<evidence type="ECO:0000256" key="7">
    <source>
        <dbReference type="ARBA" id="ARBA00023242"/>
    </source>
</evidence>
<feature type="compositionally biased region" description="Polar residues" evidence="8">
    <location>
        <begin position="317"/>
        <end position="327"/>
    </location>
</feature>
<keyword evidence="11" id="KW-1185">Reference proteome</keyword>
<dbReference type="Proteomes" id="UP000799779">
    <property type="component" value="Unassembled WGS sequence"/>
</dbReference>
<keyword evidence="3" id="KW-0158">Chromosome</keyword>
<evidence type="ECO:0000256" key="8">
    <source>
        <dbReference type="SAM" id="MobiDB-lite"/>
    </source>
</evidence>
<dbReference type="Pfam" id="PF00856">
    <property type="entry name" value="SET"/>
    <property type="match status" value="1"/>
</dbReference>
<protein>
    <recommendedName>
        <fullName evidence="9">SET domain-containing protein</fullName>
    </recommendedName>
</protein>
<organism evidence="10 11">
    <name type="scientific">Amniculicola lignicola CBS 123094</name>
    <dbReference type="NCBI Taxonomy" id="1392246"/>
    <lineage>
        <taxon>Eukaryota</taxon>
        <taxon>Fungi</taxon>
        <taxon>Dikarya</taxon>
        <taxon>Ascomycota</taxon>
        <taxon>Pezizomycotina</taxon>
        <taxon>Dothideomycetes</taxon>
        <taxon>Pleosporomycetidae</taxon>
        <taxon>Pleosporales</taxon>
        <taxon>Amniculicolaceae</taxon>
        <taxon>Amniculicola</taxon>
    </lineage>
</organism>
<evidence type="ECO:0000256" key="4">
    <source>
        <dbReference type="ARBA" id="ARBA00022603"/>
    </source>
</evidence>
<evidence type="ECO:0000313" key="11">
    <source>
        <dbReference type="Proteomes" id="UP000799779"/>
    </source>
</evidence>
<keyword evidence="7" id="KW-0539">Nucleus</keyword>
<accession>A0A6A5X4I2</accession>
<keyword evidence="5" id="KW-0808">Transferase</keyword>
<feature type="compositionally biased region" description="Basic and acidic residues" evidence="8">
    <location>
        <begin position="304"/>
        <end position="313"/>
    </location>
</feature>
<evidence type="ECO:0000256" key="2">
    <source>
        <dbReference type="ARBA" id="ARBA00004286"/>
    </source>
</evidence>
<reference evidence="10" key="1">
    <citation type="journal article" date="2020" name="Stud. Mycol.">
        <title>101 Dothideomycetes genomes: a test case for predicting lifestyles and emergence of pathogens.</title>
        <authorList>
            <person name="Haridas S."/>
            <person name="Albert R."/>
            <person name="Binder M."/>
            <person name="Bloem J."/>
            <person name="Labutti K."/>
            <person name="Salamov A."/>
            <person name="Andreopoulos B."/>
            <person name="Baker S."/>
            <person name="Barry K."/>
            <person name="Bills G."/>
            <person name="Bluhm B."/>
            <person name="Cannon C."/>
            <person name="Castanera R."/>
            <person name="Culley D."/>
            <person name="Daum C."/>
            <person name="Ezra D."/>
            <person name="Gonzalez J."/>
            <person name="Henrissat B."/>
            <person name="Kuo A."/>
            <person name="Liang C."/>
            <person name="Lipzen A."/>
            <person name="Lutzoni F."/>
            <person name="Magnuson J."/>
            <person name="Mondo S."/>
            <person name="Nolan M."/>
            <person name="Ohm R."/>
            <person name="Pangilinan J."/>
            <person name="Park H.-J."/>
            <person name="Ramirez L."/>
            <person name="Alfaro M."/>
            <person name="Sun H."/>
            <person name="Tritt A."/>
            <person name="Yoshinaga Y."/>
            <person name="Zwiers L.-H."/>
            <person name="Turgeon B."/>
            <person name="Goodwin S."/>
            <person name="Spatafora J."/>
            <person name="Crous P."/>
            <person name="Grigoriev I."/>
        </authorList>
    </citation>
    <scope>NUCLEOTIDE SEQUENCE</scope>
    <source>
        <strain evidence="10">CBS 123094</strain>
    </source>
</reference>
<dbReference type="PANTHER" id="PTHR22884">
    <property type="entry name" value="SET DOMAIN PROTEINS"/>
    <property type="match status" value="1"/>
</dbReference>
<evidence type="ECO:0000256" key="1">
    <source>
        <dbReference type="ARBA" id="ARBA00004123"/>
    </source>
</evidence>
<dbReference type="GO" id="GO:0032259">
    <property type="term" value="P:methylation"/>
    <property type="evidence" value="ECO:0007669"/>
    <property type="project" value="UniProtKB-KW"/>
</dbReference>
<dbReference type="GO" id="GO:0005634">
    <property type="term" value="C:nucleus"/>
    <property type="evidence" value="ECO:0007669"/>
    <property type="project" value="UniProtKB-SubCell"/>
</dbReference>
<evidence type="ECO:0000259" key="9">
    <source>
        <dbReference type="PROSITE" id="PS50280"/>
    </source>
</evidence>
<feature type="compositionally biased region" description="Basic residues" evidence="8">
    <location>
        <begin position="356"/>
        <end position="370"/>
    </location>
</feature>
<evidence type="ECO:0000313" key="10">
    <source>
        <dbReference type="EMBL" id="KAF2007842.1"/>
    </source>
</evidence>
<dbReference type="SMART" id="SM00317">
    <property type="entry name" value="SET"/>
    <property type="match status" value="1"/>
</dbReference>
<feature type="domain" description="SET" evidence="9">
    <location>
        <begin position="418"/>
        <end position="527"/>
    </location>
</feature>
<dbReference type="Gene3D" id="2.170.270.10">
    <property type="entry name" value="SET domain"/>
    <property type="match status" value="1"/>
</dbReference>
<dbReference type="InterPro" id="IPR050777">
    <property type="entry name" value="SET2_Histone-Lys_MeTrsfase"/>
</dbReference>
<dbReference type="InterPro" id="IPR046341">
    <property type="entry name" value="SET_dom_sf"/>
</dbReference>
<dbReference type="OrthoDB" id="308383at2759"/>
<keyword evidence="4" id="KW-0489">Methyltransferase</keyword>